<dbReference type="RefSeq" id="WP_146567577.1">
    <property type="nucleotide sequence ID" value="NZ_SIHJ01000003.1"/>
</dbReference>
<name>A0A5C5V3J1_9BACT</name>
<comment type="caution">
    <text evidence="3">The sequence shown here is derived from an EMBL/GenBank/DDBJ whole genome shotgun (WGS) entry which is preliminary data.</text>
</comment>
<evidence type="ECO:0000256" key="2">
    <source>
        <dbReference type="SAM" id="SignalP"/>
    </source>
</evidence>
<dbReference type="OrthoDB" id="286057at2"/>
<proteinExistence type="predicted"/>
<evidence type="ECO:0000313" key="3">
    <source>
        <dbReference type="EMBL" id="TWT32317.1"/>
    </source>
</evidence>
<dbReference type="Proteomes" id="UP000316714">
    <property type="component" value="Unassembled WGS sequence"/>
</dbReference>
<evidence type="ECO:0000256" key="1">
    <source>
        <dbReference type="SAM" id="MobiDB-lite"/>
    </source>
</evidence>
<evidence type="ECO:0000313" key="4">
    <source>
        <dbReference type="Proteomes" id="UP000316714"/>
    </source>
</evidence>
<feature type="signal peptide" evidence="2">
    <location>
        <begin position="1"/>
        <end position="19"/>
    </location>
</feature>
<keyword evidence="2" id="KW-0732">Signal</keyword>
<feature type="chain" id="PRO_5022769676" evidence="2">
    <location>
        <begin position="20"/>
        <end position="193"/>
    </location>
</feature>
<dbReference type="EMBL" id="SIHJ01000003">
    <property type="protein sequence ID" value="TWT32317.1"/>
    <property type="molecule type" value="Genomic_DNA"/>
</dbReference>
<dbReference type="AlphaFoldDB" id="A0A5C5V3J1"/>
<feature type="region of interest" description="Disordered" evidence="1">
    <location>
        <begin position="162"/>
        <end position="193"/>
    </location>
</feature>
<keyword evidence="4" id="KW-1185">Reference proteome</keyword>
<protein>
    <submittedName>
        <fullName evidence="3">Uncharacterized protein</fullName>
    </submittedName>
</protein>
<accession>A0A5C5V3J1</accession>
<gene>
    <name evidence="3" type="ORF">KOR34_40800</name>
</gene>
<organism evidence="3 4">
    <name type="scientific">Posidoniimonas corsicana</name>
    <dbReference type="NCBI Taxonomy" id="1938618"/>
    <lineage>
        <taxon>Bacteria</taxon>
        <taxon>Pseudomonadati</taxon>
        <taxon>Planctomycetota</taxon>
        <taxon>Planctomycetia</taxon>
        <taxon>Pirellulales</taxon>
        <taxon>Lacipirellulaceae</taxon>
        <taxon>Posidoniimonas</taxon>
    </lineage>
</organism>
<reference evidence="3 4" key="1">
    <citation type="submission" date="2019-02" db="EMBL/GenBank/DDBJ databases">
        <title>Deep-cultivation of Planctomycetes and their phenomic and genomic characterization uncovers novel biology.</title>
        <authorList>
            <person name="Wiegand S."/>
            <person name="Jogler M."/>
            <person name="Boedeker C."/>
            <person name="Pinto D."/>
            <person name="Vollmers J."/>
            <person name="Rivas-Marin E."/>
            <person name="Kohn T."/>
            <person name="Peeters S.H."/>
            <person name="Heuer A."/>
            <person name="Rast P."/>
            <person name="Oberbeckmann S."/>
            <person name="Bunk B."/>
            <person name="Jeske O."/>
            <person name="Meyerdierks A."/>
            <person name="Storesund J.E."/>
            <person name="Kallscheuer N."/>
            <person name="Luecker S."/>
            <person name="Lage O.M."/>
            <person name="Pohl T."/>
            <person name="Merkel B.J."/>
            <person name="Hornburger P."/>
            <person name="Mueller R.-W."/>
            <person name="Bruemmer F."/>
            <person name="Labrenz M."/>
            <person name="Spormann A.M."/>
            <person name="Op Den Camp H."/>
            <person name="Overmann J."/>
            <person name="Amann R."/>
            <person name="Jetten M.S.M."/>
            <person name="Mascher T."/>
            <person name="Medema M.H."/>
            <person name="Devos D.P."/>
            <person name="Kaster A.-K."/>
            <person name="Ovreas L."/>
            <person name="Rohde M."/>
            <person name="Galperin M.Y."/>
            <person name="Jogler C."/>
        </authorList>
    </citation>
    <scope>NUCLEOTIDE SEQUENCE [LARGE SCALE GENOMIC DNA]</scope>
    <source>
        <strain evidence="3 4">KOR34</strain>
    </source>
</reference>
<sequence precursor="true">MRSRLVLLTLCAAALPVAAAAQPAATPTDAAAPAGAADSELELSPAEQAFAKAMAGATLDGSFTLSDRPDAKPRAERYDLGQVRKVGEGMWLIPARIRYGDHDVELPITLPVDFAGDTAVIRVDNLGFPGLGVYSARVMIHGGKYAGYWQGAGHGGHLFGELKHNQPADEAPAVDKPAAEKVEEQATTPPAAD</sequence>